<evidence type="ECO:0000256" key="1">
    <source>
        <dbReference type="SAM" id="MobiDB-lite"/>
    </source>
</evidence>
<organism evidence="3 4">
    <name type="scientific">Trichomalopsis sarcophagae</name>
    <dbReference type="NCBI Taxonomy" id="543379"/>
    <lineage>
        <taxon>Eukaryota</taxon>
        <taxon>Metazoa</taxon>
        <taxon>Ecdysozoa</taxon>
        <taxon>Arthropoda</taxon>
        <taxon>Hexapoda</taxon>
        <taxon>Insecta</taxon>
        <taxon>Pterygota</taxon>
        <taxon>Neoptera</taxon>
        <taxon>Endopterygota</taxon>
        <taxon>Hymenoptera</taxon>
        <taxon>Apocrita</taxon>
        <taxon>Proctotrupomorpha</taxon>
        <taxon>Chalcidoidea</taxon>
        <taxon>Pteromalidae</taxon>
        <taxon>Pteromalinae</taxon>
        <taxon>Trichomalopsis</taxon>
    </lineage>
</organism>
<dbReference type="Proteomes" id="UP000215335">
    <property type="component" value="Unassembled WGS sequence"/>
</dbReference>
<keyword evidence="4" id="KW-1185">Reference proteome</keyword>
<reference evidence="3 4" key="1">
    <citation type="journal article" date="2017" name="Curr. Biol.">
        <title>The Evolution of Venom by Co-option of Single-Copy Genes.</title>
        <authorList>
            <person name="Martinson E.O."/>
            <person name="Mrinalini"/>
            <person name="Kelkar Y.D."/>
            <person name="Chang C.H."/>
            <person name="Werren J.H."/>
        </authorList>
    </citation>
    <scope>NUCLEOTIDE SEQUENCE [LARGE SCALE GENOMIC DNA]</scope>
    <source>
        <strain evidence="3 4">Alberta</strain>
        <tissue evidence="3">Whole body</tissue>
    </source>
</reference>
<gene>
    <name evidence="3" type="ORF">TSAR_014143</name>
</gene>
<accession>A0A232F5C2</accession>
<dbReference type="EMBL" id="NNAY01000972">
    <property type="protein sequence ID" value="OXU25663.1"/>
    <property type="molecule type" value="Genomic_DNA"/>
</dbReference>
<dbReference type="AlphaFoldDB" id="A0A232F5C2"/>
<evidence type="ECO:0000313" key="3">
    <source>
        <dbReference type="EMBL" id="OXU25663.1"/>
    </source>
</evidence>
<feature type="region of interest" description="Disordered" evidence="1">
    <location>
        <begin position="75"/>
        <end position="128"/>
    </location>
</feature>
<evidence type="ECO:0000313" key="4">
    <source>
        <dbReference type="Proteomes" id="UP000215335"/>
    </source>
</evidence>
<feature type="chain" id="PRO_5011968979" description="Spondin domain-containing protein" evidence="2">
    <location>
        <begin position="18"/>
        <end position="128"/>
    </location>
</feature>
<proteinExistence type="predicted"/>
<sequence length="128" mass="14686">MFFSLVIACIALSIVSCEVATLDYSNITPWSVMYAVHPVYNSEPWVDVWKNERSVDISDNTINFEANDNQRSALSSMHKDVLDNNGSQQNSHSKIKDNQHSNSHQQSQTHLWPVNYKNWPKNSNKANY</sequence>
<comment type="caution">
    <text evidence="3">The sequence shown here is derived from an EMBL/GenBank/DDBJ whole genome shotgun (WGS) entry which is preliminary data.</text>
</comment>
<name>A0A232F5C2_9HYME</name>
<feature type="signal peptide" evidence="2">
    <location>
        <begin position="1"/>
        <end position="17"/>
    </location>
</feature>
<evidence type="ECO:0008006" key="5">
    <source>
        <dbReference type="Google" id="ProtNLM"/>
    </source>
</evidence>
<evidence type="ECO:0000256" key="2">
    <source>
        <dbReference type="SAM" id="SignalP"/>
    </source>
</evidence>
<dbReference type="OrthoDB" id="7624900at2759"/>
<keyword evidence="2" id="KW-0732">Signal</keyword>
<protein>
    <recommendedName>
        <fullName evidence="5">Spondin domain-containing protein</fullName>
    </recommendedName>
</protein>